<evidence type="ECO:0000313" key="1">
    <source>
        <dbReference type="EMBL" id="KAJ8622269.1"/>
    </source>
</evidence>
<accession>A0ACC2KM99</accession>
<evidence type="ECO:0000313" key="2">
    <source>
        <dbReference type="Proteomes" id="UP001234297"/>
    </source>
</evidence>
<name>A0ACC2KM99_PERAE</name>
<dbReference type="Proteomes" id="UP001234297">
    <property type="component" value="Chromosome 10"/>
</dbReference>
<keyword evidence="2" id="KW-1185">Reference proteome</keyword>
<proteinExistence type="predicted"/>
<protein>
    <submittedName>
        <fullName evidence="1">Uncharacterized protein</fullName>
    </submittedName>
</protein>
<gene>
    <name evidence="1" type="ORF">MRB53_030798</name>
</gene>
<reference evidence="1 2" key="1">
    <citation type="journal article" date="2022" name="Hortic Res">
        <title>A haplotype resolved chromosomal level avocado genome allows analysis of novel avocado genes.</title>
        <authorList>
            <person name="Nath O."/>
            <person name="Fletcher S.J."/>
            <person name="Hayward A."/>
            <person name="Shaw L.M."/>
            <person name="Masouleh A.K."/>
            <person name="Furtado A."/>
            <person name="Henry R.J."/>
            <person name="Mitter N."/>
        </authorList>
    </citation>
    <scope>NUCLEOTIDE SEQUENCE [LARGE SCALE GENOMIC DNA]</scope>
    <source>
        <strain evidence="2">cv. Hass</strain>
    </source>
</reference>
<comment type="caution">
    <text evidence="1">The sequence shown here is derived from an EMBL/GenBank/DDBJ whole genome shotgun (WGS) entry which is preliminary data.</text>
</comment>
<dbReference type="EMBL" id="CM056818">
    <property type="protein sequence ID" value="KAJ8622269.1"/>
    <property type="molecule type" value="Genomic_DNA"/>
</dbReference>
<organism evidence="1 2">
    <name type="scientific">Persea americana</name>
    <name type="common">Avocado</name>
    <dbReference type="NCBI Taxonomy" id="3435"/>
    <lineage>
        <taxon>Eukaryota</taxon>
        <taxon>Viridiplantae</taxon>
        <taxon>Streptophyta</taxon>
        <taxon>Embryophyta</taxon>
        <taxon>Tracheophyta</taxon>
        <taxon>Spermatophyta</taxon>
        <taxon>Magnoliopsida</taxon>
        <taxon>Magnoliidae</taxon>
        <taxon>Laurales</taxon>
        <taxon>Lauraceae</taxon>
        <taxon>Persea</taxon>
    </lineage>
</organism>
<sequence length="294" mass="33279">MMATKIIYLTSVMDDIYDVYATPEELGPFTDAIQRWDRGVADQLPDYMKMHFLEVLDCGDEFEKELAEEGQSYHIYYLKEAFKEVSKAYYKEGQWFHSGYLPSYSEYMRLALVTGGYPLVSVVSMVCMGEIVTKEALEWAMSTPQLIKACSANARVKDDIQSNKSEQERGHVASSVQLYIKENECTYDEACVKLQGKAERACVGSYTPLRIEEDGYEPQSEVYIKAFSKGAPFTIREVKASCIGQLVKTSGIITWVSDVKPLMQVATYTCEECGFEIYQVPRLQTVKLQSSPSP</sequence>